<evidence type="ECO:0000313" key="4">
    <source>
        <dbReference type="EMBL" id="JAB65258.1"/>
    </source>
</evidence>
<proteinExistence type="inferred from homology"/>
<accession>V5GY02</accession>
<dbReference type="GO" id="GO:0006623">
    <property type="term" value="P:protein targeting to vacuole"/>
    <property type="evidence" value="ECO:0007669"/>
    <property type="project" value="TreeGrafter"/>
</dbReference>
<sequence>MVFESTLSAVLNKFLGDFVENLDAKQLSVGIWGGDVELRNLIIKPSALDELDLPIQTVYGSIGKLLLKIPWKSLYTSPWVIEVDNILLLAAPNQQVKYDPVKEEKNKFDAKKKELENIEVAKKAEAEKGKPKPDATFIEKLITTIIKNVQLKVTNIHIRYEDKVTNPDVPFACGLSLHTLLIESTDANWQKAIASDTVKIYKIVGLEALAVYWNCNSKIYGDESTVSMTTFLKQSISSKDNTLANFEYVLGPINASARLRMNQKPESDSPEYSIPKIQLNLDMGKLFIGISKFQYRDIIALTDSLGWMNRGVPYRKYRPNLSEYRGHYKEWWHFAYKCVLEEEVRRRRRNWNWENILGYRNKCRQYSGLYKKQLKKAIKGDEKQEIENCEKILDVTSIVIIRQQIEIELQRLQQIEAKQDKGWFGWIWKGSSSQQDEDSTSAVLLKQFQSEMTPAEKETMYKAIGYQENAAPTTIPKTFIAYSGAFILRNLEIELRDDDQQIKRVLFCNLSGVGIKLEHRPAANAIKADVKIDNFTIEGLQQDNFIPQLITSEIDSKGGLLEIAFETNPLDEICDQKIRLVANPVKIFYDAMTINKVIDIFKVPSDTVADQIQAAAGSGLSNVKQMTSTGLQFTIEKRNRLDLYVDLQAPYVIIPHGGKYTGVENVLVANLGRLKMLSSGQRTNINIVKQMYQQGLGHEDIFLRLKEHCYDSFVLELTDLQILIAQGDEDWRTAVKESEHSAMHLLSPLTLSVTYSKCLIMDDPRFPQNKITGELPSIDVRVSEARFLLLVALGTSIPLPESDVPEPQPLSVSYILTSVTQICVKCLIILFTFP</sequence>
<dbReference type="Pfam" id="PF12624">
    <property type="entry name" value="VPS13_N"/>
    <property type="match status" value="1"/>
</dbReference>
<evidence type="ECO:0000256" key="1">
    <source>
        <dbReference type="ARBA" id="ARBA00006545"/>
    </source>
</evidence>
<evidence type="ECO:0000259" key="3">
    <source>
        <dbReference type="Pfam" id="PF12624"/>
    </source>
</evidence>
<name>V5GY02_ANOGL</name>
<reference evidence="4" key="1">
    <citation type="submission" date="2013-07" db="EMBL/GenBank/DDBJ databases">
        <title>Midgut Transcriptome Profiling of Anoplphora glabripennis, a Lignocellulose Degrading, Wood-Boring Cerambycid.</title>
        <authorList>
            <person name="Scully E.D."/>
            <person name="Hoover K."/>
            <person name="Carlson J.E."/>
            <person name="Tien M."/>
            <person name="Geib S.M."/>
        </authorList>
    </citation>
    <scope>NUCLEOTIDE SEQUENCE</scope>
</reference>
<dbReference type="InterPro" id="IPR026854">
    <property type="entry name" value="VPS13_N"/>
</dbReference>
<dbReference type="EMBL" id="GALX01003208">
    <property type="protein sequence ID" value="JAB65258.1"/>
    <property type="molecule type" value="Transcribed_RNA"/>
</dbReference>
<dbReference type="PANTHER" id="PTHR16166:SF93">
    <property type="entry name" value="INTERMEMBRANE LIPID TRANSFER PROTEIN VPS13"/>
    <property type="match status" value="1"/>
</dbReference>
<keyword evidence="2" id="KW-0813">Transport</keyword>
<feature type="domain" description="Chorein N-terminal" evidence="3">
    <location>
        <begin position="2"/>
        <end position="794"/>
    </location>
</feature>
<dbReference type="AlphaFoldDB" id="V5GY02"/>
<gene>
    <name evidence="4" type="primary">VP13A</name>
</gene>
<dbReference type="InterPro" id="IPR026847">
    <property type="entry name" value="VPS13"/>
</dbReference>
<protein>
    <submittedName>
        <fullName evidence="4">Vacuolar protein sorting-associated protein 13A</fullName>
    </submittedName>
</protein>
<dbReference type="PANTHER" id="PTHR16166">
    <property type="entry name" value="VACUOLAR PROTEIN SORTING-ASSOCIATED PROTEIN VPS13"/>
    <property type="match status" value="1"/>
</dbReference>
<comment type="similarity">
    <text evidence="1">Belongs to the VPS13 family.</text>
</comment>
<dbReference type="GO" id="GO:0045053">
    <property type="term" value="P:protein retention in Golgi apparatus"/>
    <property type="evidence" value="ECO:0007669"/>
    <property type="project" value="TreeGrafter"/>
</dbReference>
<organism evidence="4">
    <name type="scientific">Anoplophora glabripennis</name>
    <name type="common">Asian longhorn beetle</name>
    <name type="synonym">Anoplophora nobilis</name>
    <dbReference type="NCBI Taxonomy" id="217634"/>
    <lineage>
        <taxon>Eukaryota</taxon>
        <taxon>Metazoa</taxon>
        <taxon>Ecdysozoa</taxon>
        <taxon>Arthropoda</taxon>
        <taxon>Hexapoda</taxon>
        <taxon>Insecta</taxon>
        <taxon>Pterygota</taxon>
        <taxon>Neoptera</taxon>
        <taxon>Endopterygota</taxon>
        <taxon>Coleoptera</taxon>
        <taxon>Polyphaga</taxon>
        <taxon>Cucujiformia</taxon>
        <taxon>Chrysomeloidea</taxon>
        <taxon>Cerambycidae</taxon>
        <taxon>Lamiinae</taxon>
        <taxon>Lamiini</taxon>
        <taxon>Anoplophora</taxon>
    </lineage>
</organism>
<evidence type="ECO:0000256" key="2">
    <source>
        <dbReference type="ARBA" id="ARBA00022448"/>
    </source>
</evidence>